<dbReference type="Proteomes" id="UP000193648">
    <property type="component" value="Unassembled WGS sequence"/>
</dbReference>
<feature type="region of interest" description="Disordered" evidence="6">
    <location>
        <begin position="1"/>
        <end position="162"/>
    </location>
</feature>
<dbReference type="SMART" id="SM01082">
    <property type="entry name" value="CHZ"/>
    <property type="match status" value="1"/>
</dbReference>
<evidence type="ECO:0000313" key="8">
    <source>
        <dbReference type="EMBL" id="ORZ12481.1"/>
    </source>
</evidence>
<keyword evidence="9" id="KW-1185">Reference proteome</keyword>
<dbReference type="InterPro" id="IPR019098">
    <property type="entry name" value="Histone_chaperone_domain_CHZ"/>
</dbReference>
<proteinExistence type="inferred from homology"/>
<comment type="similarity">
    <text evidence="3">Belongs to the CHZ1 family.</text>
</comment>
<comment type="function">
    <text evidence="1">Forms a chaperone-bound H2A.Z-H2B complex that acts as a source for SWR1 complex-dependent H2A to H2A.Z histone replacement in chromatin.</text>
</comment>
<evidence type="ECO:0000256" key="5">
    <source>
        <dbReference type="ARBA" id="ARBA00023242"/>
    </source>
</evidence>
<comment type="subcellular location">
    <subcellularLocation>
        <location evidence="2">Nucleus</location>
    </subcellularLocation>
</comment>
<dbReference type="GeneID" id="33566440"/>
<gene>
    <name evidence="8" type="ORF">BCR41DRAFT_356151</name>
</gene>
<dbReference type="RefSeq" id="XP_021880100.1">
    <property type="nucleotide sequence ID" value="XM_022024596.1"/>
</dbReference>
<evidence type="ECO:0000256" key="2">
    <source>
        <dbReference type="ARBA" id="ARBA00004123"/>
    </source>
</evidence>
<evidence type="ECO:0000259" key="7">
    <source>
        <dbReference type="SMART" id="SM01082"/>
    </source>
</evidence>
<organism evidence="8 9">
    <name type="scientific">Lobosporangium transversale</name>
    <dbReference type="NCBI Taxonomy" id="64571"/>
    <lineage>
        <taxon>Eukaryota</taxon>
        <taxon>Fungi</taxon>
        <taxon>Fungi incertae sedis</taxon>
        <taxon>Mucoromycota</taxon>
        <taxon>Mortierellomycotina</taxon>
        <taxon>Mortierellomycetes</taxon>
        <taxon>Mortierellales</taxon>
        <taxon>Mortierellaceae</taxon>
        <taxon>Lobosporangium</taxon>
    </lineage>
</organism>
<dbReference type="InParanoid" id="A0A1Y2GJ29"/>
<feature type="domain" description="Histone chaperone" evidence="7">
    <location>
        <begin position="50"/>
        <end position="87"/>
    </location>
</feature>
<reference evidence="8 9" key="1">
    <citation type="submission" date="2016-07" db="EMBL/GenBank/DDBJ databases">
        <title>Pervasive Adenine N6-methylation of Active Genes in Fungi.</title>
        <authorList>
            <consortium name="DOE Joint Genome Institute"/>
            <person name="Mondo S.J."/>
            <person name="Dannebaum R.O."/>
            <person name="Kuo R.C."/>
            <person name="Labutti K."/>
            <person name="Haridas S."/>
            <person name="Kuo A."/>
            <person name="Salamov A."/>
            <person name="Ahrendt S.R."/>
            <person name="Lipzen A."/>
            <person name="Sullivan W."/>
            <person name="Andreopoulos W.B."/>
            <person name="Clum A."/>
            <person name="Lindquist E."/>
            <person name="Daum C."/>
            <person name="Ramamoorthy G.K."/>
            <person name="Gryganskyi A."/>
            <person name="Culley D."/>
            <person name="Magnuson J.K."/>
            <person name="James T.Y."/>
            <person name="O'Malley M.A."/>
            <person name="Stajich J.E."/>
            <person name="Spatafora J.W."/>
            <person name="Visel A."/>
            <person name="Grigoriev I.V."/>
        </authorList>
    </citation>
    <scope>NUCLEOTIDE SEQUENCE [LARGE SCALE GENOMIC DNA]</scope>
    <source>
        <strain evidence="8 9">NRRL 3116</strain>
    </source>
</reference>
<accession>A0A1Y2GJ29</accession>
<dbReference type="EMBL" id="MCFF01000025">
    <property type="protein sequence ID" value="ORZ12481.1"/>
    <property type="molecule type" value="Genomic_DNA"/>
</dbReference>
<evidence type="ECO:0000256" key="4">
    <source>
        <dbReference type="ARBA" id="ARBA00023186"/>
    </source>
</evidence>
<sequence>MSDSPAEKSSLAAGKRKAEEAIEPASVKRAVASSSSTKLNDLDDSAQEDDDLDEDLDFLETSNIIHSGRRTRGVKIDFSKVPQDDLDEDDDDDDDDDAAVAPGVEENDDDEEEEEVEYEEEEEEENEQQPTEEAQKPSKTPSPSSAAGEDEESKSDETKATD</sequence>
<feature type="compositionally biased region" description="Acidic residues" evidence="6">
    <location>
        <begin position="84"/>
        <end position="98"/>
    </location>
</feature>
<feature type="compositionally biased region" description="Low complexity" evidence="6">
    <location>
        <begin position="25"/>
        <end position="36"/>
    </location>
</feature>
<comment type="caution">
    <text evidence="8">The sequence shown here is derived from an EMBL/GenBank/DDBJ whole genome shotgun (WGS) entry which is preliminary data.</text>
</comment>
<evidence type="ECO:0000256" key="3">
    <source>
        <dbReference type="ARBA" id="ARBA00008057"/>
    </source>
</evidence>
<evidence type="ECO:0000313" key="9">
    <source>
        <dbReference type="Proteomes" id="UP000193648"/>
    </source>
</evidence>
<keyword evidence="4" id="KW-0143">Chaperone</keyword>
<dbReference type="GO" id="GO:0005634">
    <property type="term" value="C:nucleus"/>
    <property type="evidence" value="ECO:0007669"/>
    <property type="project" value="UniProtKB-SubCell"/>
</dbReference>
<evidence type="ECO:0000256" key="1">
    <source>
        <dbReference type="ARBA" id="ARBA00002212"/>
    </source>
</evidence>
<feature type="compositionally biased region" description="Acidic residues" evidence="6">
    <location>
        <begin position="105"/>
        <end position="127"/>
    </location>
</feature>
<dbReference type="Pfam" id="PF09649">
    <property type="entry name" value="CHZ"/>
    <property type="match status" value="1"/>
</dbReference>
<name>A0A1Y2GJ29_9FUNG</name>
<evidence type="ECO:0000256" key="6">
    <source>
        <dbReference type="SAM" id="MobiDB-lite"/>
    </source>
</evidence>
<feature type="compositionally biased region" description="Acidic residues" evidence="6">
    <location>
        <begin position="42"/>
        <end position="58"/>
    </location>
</feature>
<keyword evidence="5" id="KW-0539">Nucleus</keyword>
<dbReference type="AlphaFoldDB" id="A0A1Y2GJ29"/>
<protein>
    <recommendedName>
        <fullName evidence="7">Histone chaperone domain-containing protein</fullName>
    </recommendedName>
</protein>